<organism evidence="1 2">
    <name type="scientific">Tropilaelaps mercedesae</name>
    <dbReference type="NCBI Taxonomy" id="418985"/>
    <lineage>
        <taxon>Eukaryota</taxon>
        <taxon>Metazoa</taxon>
        <taxon>Ecdysozoa</taxon>
        <taxon>Arthropoda</taxon>
        <taxon>Chelicerata</taxon>
        <taxon>Arachnida</taxon>
        <taxon>Acari</taxon>
        <taxon>Parasitiformes</taxon>
        <taxon>Mesostigmata</taxon>
        <taxon>Gamasina</taxon>
        <taxon>Dermanyssoidea</taxon>
        <taxon>Laelapidae</taxon>
        <taxon>Tropilaelaps</taxon>
    </lineage>
</organism>
<dbReference type="AlphaFoldDB" id="A0A1V9XLM4"/>
<gene>
    <name evidence="1" type="ORF">BIW11_03425</name>
</gene>
<dbReference type="EMBL" id="MNPL01008030">
    <property type="protein sequence ID" value="OQR74407.1"/>
    <property type="molecule type" value="Genomic_DNA"/>
</dbReference>
<keyword evidence="2" id="KW-1185">Reference proteome</keyword>
<proteinExistence type="predicted"/>
<dbReference type="Proteomes" id="UP000192247">
    <property type="component" value="Unassembled WGS sequence"/>
</dbReference>
<evidence type="ECO:0000313" key="1">
    <source>
        <dbReference type="EMBL" id="OQR74407.1"/>
    </source>
</evidence>
<dbReference type="InParanoid" id="A0A1V9XLM4"/>
<comment type="caution">
    <text evidence="1">The sequence shown here is derived from an EMBL/GenBank/DDBJ whole genome shotgun (WGS) entry which is preliminary data.</text>
</comment>
<protein>
    <submittedName>
        <fullName evidence="1">Uncharacterized protein</fullName>
    </submittedName>
</protein>
<reference evidence="1 2" key="1">
    <citation type="journal article" date="2017" name="Gigascience">
        <title>Draft genome of the honey bee ectoparasitic mite, Tropilaelaps mercedesae, is shaped by the parasitic life history.</title>
        <authorList>
            <person name="Dong X."/>
            <person name="Armstrong S.D."/>
            <person name="Xia D."/>
            <person name="Makepeace B.L."/>
            <person name="Darby A.C."/>
            <person name="Kadowaki T."/>
        </authorList>
    </citation>
    <scope>NUCLEOTIDE SEQUENCE [LARGE SCALE GENOMIC DNA]</scope>
    <source>
        <strain evidence="1">Wuxi-XJTLU</strain>
    </source>
</reference>
<name>A0A1V9XLM4_9ACAR</name>
<accession>A0A1V9XLM4</accession>
<sequence length="89" mass="9888">MDHPRYAVLLWAVTAGSQGDSLGADETDTVALGWCVVDLANTKDWCRSVVQGRNIRTTLGTIDIAQWLLYRPTYHQQTPQAHRAAIQHG</sequence>
<evidence type="ECO:0000313" key="2">
    <source>
        <dbReference type="Proteomes" id="UP000192247"/>
    </source>
</evidence>